<gene>
    <name evidence="11" type="ORF">RDB_LOCUS113540</name>
</gene>
<protein>
    <submittedName>
        <fullName evidence="11">Uncharacterized protein</fullName>
    </submittedName>
</protein>
<evidence type="ECO:0000256" key="9">
    <source>
        <dbReference type="ARBA" id="ARBA00023128"/>
    </source>
</evidence>
<keyword evidence="9" id="KW-0496">Mitochondrion</keyword>
<keyword evidence="4" id="KW-0812">Transmembrane</keyword>
<accession>A0A8H3HE78</accession>
<comment type="similarity">
    <text evidence="2">Belongs to the Tim17/Tim22/Tim23 family.</text>
</comment>
<keyword evidence="10" id="KW-0472">Membrane</keyword>
<evidence type="ECO:0000256" key="10">
    <source>
        <dbReference type="ARBA" id="ARBA00023136"/>
    </source>
</evidence>
<proteinExistence type="inferred from homology"/>
<evidence type="ECO:0000313" key="11">
    <source>
        <dbReference type="EMBL" id="CAE6501765.1"/>
    </source>
</evidence>
<dbReference type="Pfam" id="PF02466">
    <property type="entry name" value="Tim17"/>
    <property type="match status" value="1"/>
</dbReference>
<dbReference type="PANTHER" id="PTHR10485">
    <property type="entry name" value="MITOCHONDRIAL IMPORT INNER MEMBRANE TRANSLOCASE SUBUNIT TIM-17"/>
    <property type="match status" value="1"/>
</dbReference>
<evidence type="ECO:0000256" key="7">
    <source>
        <dbReference type="ARBA" id="ARBA00022989"/>
    </source>
</evidence>
<name>A0A8H3HE78_9AGAM</name>
<keyword evidence="7" id="KW-1133">Transmembrane helix</keyword>
<evidence type="ECO:0000256" key="8">
    <source>
        <dbReference type="ARBA" id="ARBA00023010"/>
    </source>
</evidence>
<dbReference type="GO" id="GO:0008320">
    <property type="term" value="F:protein transmembrane transporter activity"/>
    <property type="evidence" value="ECO:0007669"/>
    <property type="project" value="TreeGrafter"/>
</dbReference>
<comment type="caution">
    <text evidence="11">The sequence shown here is derived from an EMBL/GenBank/DDBJ whole genome shotgun (WGS) entry which is preliminary data.</text>
</comment>
<evidence type="ECO:0000256" key="3">
    <source>
        <dbReference type="ARBA" id="ARBA00022448"/>
    </source>
</evidence>
<dbReference type="AlphaFoldDB" id="A0A8H3HE78"/>
<keyword evidence="3" id="KW-0813">Transport</keyword>
<dbReference type="PANTHER" id="PTHR10485:SF0">
    <property type="entry name" value="AT05822P-RELATED"/>
    <property type="match status" value="1"/>
</dbReference>
<sequence length="123" mass="12907">MTDHSRDPCPYAILHETGSGFVIGAIGGGIWHGIKGARNAPKGFRLEGATHSIKARSPAIAGNFAAWTGLLSAFDCAIVGYRQKEDIWNRIFSGAGAGGCLSARGKFMLATRITGVDEAQIST</sequence>
<keyword evidence="8" id="KW-0811">Translocation</keyword>
<dbReference type="GO" id="GO:0005744">
    <property type="term" value="C:TIM23 mitochondrial import inner membrane translocase complex"/>
    <property type="evidence" value="ECO:0007669"/>
    <property type="project" value="TreeGrafter"/>
</dbReference>
<keyword evidence="5" id="KW-0999">Mitochondrion inner membrane</keyword>
<evidence type="ECO:0000313" key="12">
    <source>
        <dbReference type="Proteomes" id="UP000663853"/>
    </source>
</evidence>
<dbReference type="GO" id="GO:0030150">
    <property type="term" value="P:protein import into mitochondrial matrix"/>
    <property type="evidence" value="ECO:0007669"/>
    <property type="project" value="TreeGrafter"/>
</dbReference>
<reference evidence="11" key="1">
    <citation type="submission" date="2021-01" db="EMBL/GenBank/DDBJ databases">
        <authorList>
            <person name="Kaushik A."/>
        </authorList>
    </citation>
    <scope>NUCLEOTIDE SEQUENCE</scope>
    <source>
        <strain evidence="11">AG6-10EEA</strain>
    </source>
</reference>
<evidence type="ECO:0000256" key="2">
    <source>
        <dbReference type="ARBA" id="ARBA00008444"/>
    </source>
</evidence>
<dbReference type="EMBL" id="CAJMXA010003540">
    <property type="protein sequence ID" value="CAE6501765.1"/>
    <property type="molecule type" value="Genomic_DNA"/>
</dbReference>
<keyword evidence="6" id="KW-0653">Protein transport</keyword>
<evidence type="ECO:0000256" key="6">
    <source>
        <dbReference type="ARBA" id="ARBA00022927"/>
    </source>
</evidence>
<comment type="subcellular location">
    <subcellularLocation>
        <location evidence="1">Mitochondrion inner membrane</location>
        <topology evidence="1">Multi-pass membrane protein</topology>
    </subcellularLocation>
</comment>
<evidence type="ECO:0000256" key="5">
    <source>
        <dbReference type="ARBA" id="ARBA00022792"/>
    </source>
</evidence>
<dbReference type="Proteomes" id="UP000663853">
    <property type="component" value="Unassembled WGS sequence"/>
</dbReference>
<evidence type="ECO:0000256" key="4">
    <source>
        <dbReference type="ARBA" id="ARBA00022692"/>
    </source>
</evidence>
<evidence type="ECO:0000256" key="1">
    <source>
        <dbReference type="ARBA" id="ARBA00004448"/>
    </source>
</evidence>
<feature type="non-terminal residue" evidence="11">
    <location>
        <position position="1"/>
    </location>
</feature>
<organism evidence="11 12">
    <name type="scientific">Rhizoctonia solani</name>
    <dbReference type="NCBI Taxonomy" id="456999"/>
    <lineage>
        <taxon>Eukaryota</taxon>
        <taxon>Fungi</taxon>
        <taxon>Dikarya</taxon>
        <taxon>Basidiomycota</taxon>
        <taxon>Agaricomycotina</taxon>
        <taxon>Agaricomycetes</taxon>
        <taxon>Cantharellales</taxon>
        <taxon>Ceratobasidiaceae</taxon>
        <taxon>Rhizoctonia</taxon>
    </lineage>
</organism>